<sequence>MTQMLSLRVFVTAGIVAGCAYARGTDFQAATFDYELDDAGNAVEYESISDGGGDGSAWDFEGLIDKYGPEYFSEKPPPGSLQGEYDRYDGDYGGDYDYGLDDGLSAGAIAGIVIGAVVGAALLAGLLIFALRRKRRSRRGEEKGEEESEEDVENSAAGQPEGMFKSSRYDRPGECTCCC</sequence>
<evidence type="ECO:0000313" key="4">
    <source>
        <dbReference type="EMBL" id="CAE0034099.1"/>
    </source>
</evidence>
<dbReference type="AlphaFoldDB" id="A0A7S2ZAK0"/>
<accession>A0A7S2ZAK0</accession>
<keyword evidence="2" id="KW-0472">Membrane</keyword>
<keyword evidence="2" id="KW-1133">Transmembrane helix</keyword>
<evidence type="ECO:0000256" key="2">
    <source>
        <dbReference type="SAM" id="Phobius"/>
    </source>
</evidence>
<feature type="compositionally biased region" description="Acidic residues" evidence="1">
    <location>
        <begin position="143"/>
        <end position="153"/>
    </location>
</feature>
<evidence type="ECO:0000256" key="3">
    <source>
        <dbReference type="SAM" id="SignalP"/>
    </source>
</evidence>
<evidence type="ECO:0000256" key="1">
    <source>
        <dbReference type="SAM" id="MobiDB-lite"/>
    </source>
</evidence>
<name>A0A7S2ZAK0_9RHOD</name>
<feature type="chain" id="PRO_5031203902" evidence="3">
    <location>
        <begin position="23"/>
        <end position="179"/>
    </location>
</feature>
<keyword evidence="3" id="KW-0732">Signal</keyword>
<organism evidence="4">
    <name type="scientific">Rhodosorus marinus</name>
    <dbReference type="NCBI Taxonomy" id="101924"/>
    <lineage>
        <taxon>Eukaryota</taxon>
        <taxon>Rhodophyta</taxon>
        <taxon>Stylonematophyceae</taxon>
        <taxon>Stylonematales</taxon>
        <taxon>Stylonemataceae</taxon>
        <taxon>Rhodosorus</taxon>
    </lineage>
</organism>
<protein>
    <submittedName>
        <fullName evidence="4">Uncharacterized protein</fullName>
    </submittedName>
</protein>
<feature type="signal peptide" evidence="3">
    <location>
        <begin position="1"/>
        <end position="22"/>
    </location>
</feature>
<feature type="transmembrane region" description="Helical" evidence="2">
    <location>
        <begin position="108"/>
        <end position="131"/>
    </location>
</feature>
<keyword evidence="2" id="KW-0812">Transmembrane</keyword>
<reference evidence="4" key="1">
    <citation type="submission" date="2021-01" db="EMBL/GenBank/DDBJ databases">
        <authorList>
            <person name="Corre E."/>
            <person name="Pelletier E."/>
            <person name="Niang G."/>
            <person name="Scheremetjew M."/>
            <person name="Finn R."/>
            <person name="Kale V."/>
            <person name="Holt S."/>
            <person name="Cochrane G."/>
            <person name="Meng A."/>
            <person name="Brown T."/>
            <person name="Cohen L."/>
        </authorList>
    </citation>
    <scope>NUCLEOTIDE SEQUENCE</scope>
    <source>
        <strain evidence="4">CCMP 769</strain>
    </source>
</reference>
<proteinExistence type="predicted"/>
<dbReference type="EMBL" id="HBHW01002576">
    <property type="protein sequence ID" value="CAE0034099.1"/>
    <property type="molecule type" value="Transcribed_RNA"/>
</dbReference>
<feature type="region of interest" description="Disordered" evidence="1">
    <location>
        <begin position="138"/>
        <end position="175"/>
    </location>
</feature>
<gene>
    <name evidence="4" type="ORF">RMAR00112_LOCUS2043</name>
</gene>